<keyword evidence="2" id="KW-1185">Reference proteome</keyword>
<gene>
    <name evidence="1" type="ORF">PHIM7_68</name>
</gene>
<name>A0A0F6YNZ6_9CAUD</name>
<evidence type="ECO:0000313" key="1">
    <source>
        <dbReference type="EMBL" id="AKF12616.1"/>
    </source>
</evidence>
<sequence>MKFERSAFSFFGGFLMYQMPDGTRQFIARLRQPKDRSTYITFLIKNFTVEEYIERLEIRREAPLNILGSKGYVSYNQKKAAQYSELAARFRGEIAA</sequence>
<evidence type="ECO:0000313" key="2">
    <source>
        <dbReference type="Proteomes" id="UP000221947"/>
    </source>
</evidence>
<proteinExistence type="predicted"/>
<protein>
    <submittedName>
        <fullName evidence="1">Uncharacterized protein</fullName>
    </submittedName>
</protein>
<reference evidence="1 2" key="1">
    <citation type="submission" date="2015-04" db="EMBL/GenBank/DDBJ databases">
        <authorList>
            <person name="Schouten J.T."/>
            <person name="Crockett J.T."/>
            <person name="Hodson T.S."/>
            <person name="Hyde J.R."/>
            <person name="Smith T.A."/>
            <person name="Merrill B.D."/>
            <person name="Crook M.B."/>
            <person name="Griffitts J.S."/>
            <person name="Burnett S.H."/>
            <person name="Grose J.H."/>
            <person name="Breakwell D.P."/>
        </authorList>
    </citation>
    <scope>NUCLEOTIDE SEQUENCE [LARGE SCALE GENOMIC DNA]</scope>
</reference>
<dbReference type="Proteomes" id="UP000221947">
    <property type="component" value="Segment"/>
</dbReference>
<dbReference type="EMBL" id="KR052480">
    <property type="protein sequence ID" value="AKF12616.1"/>
    <property type="molecule type" value="Genomic_DNA"/>
</dbReference>
<accession>A0A0F6YNZ6</accession>
<organism evidence="1 2">
    <name type="scientific">Sinorhizobium phage phiM7</name>
    <dbReference type="NCBI Taxonomy" id="1647403"/>
    <lineage>
        <taxon>Viruses</taxon>
        <taxon>Duplodnaviria</taxon>
        <taxon>Heunggongvirae</taxon>
        <taxon>Uroviricota</taxon>
        <taxon>Caudoviricetes</taxon>
        <taxon>Emdodecavirus</taxon>
        <taxon>Emdodecavirus M7</taxon>
    </lineage>
</organism>